<gene>
    <name evidence="2" type="ORF">E5288_WYG003487</name>
</gene>
<feature type="region of interest" description="Disordered" evidence="1">
    <location>
        <begin position="1"/>
        <end position="21"/>
    </location>
</feature>
<protein>
    <submittedName>
        <fullName evidence="2">Uncharacterized protein</fullName>
    </submittedName>
</protein>
<name>A0A6B0SDD5_9CETA</name>
<keyword evidence="3" id="KW-1185">Reference proteome</keyword>
<feature type="region of interest" description="Disordered" evidence="1">
    <location>
        <begin position="40"/>
        <end position="79"/>
    </location>
</feature>
<sequence>MPRAQSPVAARRGESSAERCPYSAAERDFWWGLAGTRGTRSSPCPAGWKRDNFQEPLPRAGPGITTRDGVWRPEPPPLIRRPLRQKCREARFRA</sequence>
<evidence type="ECO:0000313" key="2">
    <source>
        <dbReference type="EMBL" id="MXR00062.1"/>
    </source>
</evidence>
<evidence type="ECO:0000313" key="3">
    <source>
        <dbReference type="Proteomes" id="UP000322234"/>
    </source>
</evidence>
<evidence type="ECO:0000256" key="1">
    <source>
        <dbReference type="SAM" id="MobiDB-lite"/>
    </source>
</evidence>
<reference evidence="2" key="1">
    <citation type="submission" date="2019-10" db="EMBL/GenBank/DDBJ databases">
        <title>The sequence and de novo assembly of the wild yak genome.</title>
        <authorList>
            <person name="Liu Y."/>
        </authorList>
    </citation>
    <scope>NUCLEOTIDE SEQUENCE [LARGE SCALE GENOMIC DNA]</scope>
    <source>
        <strain evidence="2">WY2019</strain>
    </source>
</reference>
<organism evidence="2 3">
    <name type="scientific">Bos mutus</name>
    <name type="common">wild yak</name>
    <dbReference type="NCBI Taxonomy" id="72004"/>
    <lineage>
        <taxon>Eukaryota</taxon>
        <taxon>Metazoa</taxon>
        <taxon>Chordata</taxon>
        <taxon>Craniata</taxon>
        <taxon>Vertebrata</taxon>
        <taxon>Euteleostomi</taxon>
        <taxon>Mammalia</taxon>
        <taxon>Eutheria</taxon>
        <taxon>Laurasiatheria</taxon>
        <taxon>Artiodactyla</taxon>
        <taxon>Ruminantia</taxon>
        <taxon>Pecora</taxon>
        <taxon>Bovidae</taxon>
        <taxon>Bovinae</taxon>
        <taxon>Bos</taxon>
    </lineage>
</organism>
<dbReference type="AlphaFoldDB" id="A0A6B0SDD5"/>
<dbReference type="Proteomes" id="UP000322234">
    <property type="component" value="Unassembled WGS sequence"/>
</dbReference>
<accession>A0A6B0SDD5</accession>
<proteinExistence type="predicted"/>
<comment type="caution">
    <text evidence="2">The sequence shown here is derived from an EMBL/GenBank/DDBJ whole genome shotgun (WGS) entry which is preliminary data.</text>
</comment>
<dbReference type="EMBL" id="VBQZ03010613">
    <property type="protein sequence ID" value="MXR00062.1"/>
    <property type="molecule type" value="Genomic_DNA"/>
</dbReference>